<dbReference type="Gene3D" id="3.10.100.10">
    <property type="entry name" value="Mannose-Binding Protein A, subunit A"/>
    <property type="match status" value="1"/>
</dbReference>
<dbReference type="SMART" id="SM00034">
    <property type="entry name" value="CLECT"/>
    <property type="match status" value="1"/>
</dbReference>
<dbReference type="SUPFAM" id="SSF56436">
    <property type="entry name" value="C-type lectin-like"/>
    <property type="match status" value="1"/>
</dbReference>
<evidence type="ECO:0000259" key="11">
    <source>
        <dbReference type="PROSITE" id="PS50157"/>
    </source>
</evidence>
<dbReference type="AlphaFoldDB" id="A0A164NAL2"/>
<dbReference type="SMART" id="SM00355">
    <property type="entry name" value="ZnF_C2H2"/>
    <property type="match status" value="3"/>
</dbReference>
<keyword evidence="1" id="KW-0479">Metal-binding</keyword>
<reference evidence="12 13" key="1">
    <citation type="submission" date="2016-03" db="EMBL/GenBank/DDBJ databases">
        <title>EvidentialGene: Evidence-directed Construction of Genes on Genomes.</title>
        <authorList>
            <person name="Gilbert D.G."/>
            <person name="Choi J.-H."/>
            <person name="Mockaitis K."/>
            <person name="Colbourne J."/>
            <person name="Pfrender M."/>
        </authorList>
    </citation>
    <scope>NUCLEOTIDE SEQUENCE [LARGE SCALE GENOMIC DNA]</scope>
    <source>
        <strain evidence="12 13">Xinb3</strain>
        <tissue evidence="12">Complete organism</tissue>
    </source>
</reference>
<feature type="region of interest" description="Disordered" evidence="8">
    <location>
        <begin position="508"/>
        <end position="536"/>
    </location>
</feature>
<evidence type="ECO:0000256" key="3">
    <source>
        <dbReference type="ARBA" id="ARBA00022771"/>
    </source>
</evidence>
<feature type="compositionally biased region" description="Low complexity" evidence="8">
    <location>
        <begin position="360"/>
        <end position="378"/>
    </location>
</feature>
<feature type="region of interest" description="Disordered" evidence="8">
    <location>
        <begin position="342"/>
        <end position="388"/>
    </location>
</feature>
<dbReference type="GO" id="GO:0000981">
    <property type="term" value="F:DNA-binding transcription factor activity, RNA polymerase II-specific"/>
    <property type="evidence" value="ECO:0007669"/>
    <property type="project" value="TreeGrafter"/>
</dbReference>
<dbReference type="PANTHER" id="PTHR23235:SF158">
    <property type="entry name" value="C2H2-TYPE DOMAIN-CONTAINING PROTEIN"/>
    <property type="match status" value="1"/>
</dbReference>
<evidence type="ECO:0000256" key="4">
    <source>
        <dbReference type="ARBA" id="ARBA00022833"/>
    </source>
</evidence>
<feature type="compositionally biased region" description="Low complexity" evidence="8">
    <location>
        <begin position="186"/>
        <end position="235"/>
    </location>
</feature>
<dbReference type="GO" id="GO:0008270">
    <property type="term" value="F:zinc ion binding"/>
    <property type="evidence" value="ECO:0007669"/>
    <property type="project" value="UniProtKB-KW"/>
</dbReference>
<dbReference type="InterPro" id="IPR036236">
    <property type="entry name" value="Znf_C2H2_sf"/>
</dbReference>
<dbReference type="Proteomes" id="UP000076858">
    <property type="component" value="Unassembled WGS sequence"/>
</dbReference>
<keyword evidence="6" id="KW-0804">Transcription</keyword>
<evidence type="ECO:0000256" key="2">
    <source>
        <dbReference type="ARBA" id="ARBA00022737"/>
    </source>
</evidence>
<evidence type="ECO:0000256" key="6">
    <source>
        <dbReference type="ARBA" id="ARBA00023163"/>
    </source>
</evidence>
<keyword evidence="2" id="KW-0677">Repeat</keyword>
<dbReference type="Gene3D" id="3.30.160.60">
    <property type="entry name" value="Classic Zinc Finger"/>
    <property type="match status" value="3"/>
</dbReference>
<dbReference type="InterPro" id="IPR016186">
    <property type="entry name" value="C-type_lectin-like/link_sf"/>
</dbReference>
<dbReference type="InterPro" id="IPR001304">
    <property type="entry name" value="C-type_lectin-like"/>
</dbReference>
<comment type="caution">
    <text evidence="12">The sequence shown here is derived from an EMBL/GenBank/DDBJ whole genome shotgun (WGS) entry which is preliminary data.</text>
</comment>
<keyword evidence="5" id="KW-0805">Transcription regulation</keyword>
<feature type="region of interest" description="Disordered" evidence="8">
    <location>
        <begin position="186"/>
        <end position="238"/>
    </location>
</feature>
<organism evidence="12 13">
    <name type="scientific">Daphnia magna</name>
    <dbReference type="NCBI Taxonomy" id="35525"/>
    <lineage>
        <taxon>Eukaryota</taxon>
        <taxon>Metazoa</taxon>
        <taxon>Ecdysozoa</taxon>
        <taxon>Arthropoda</taxon>
        <taxon>Crustacea</taxon>
        <taxon>Branchiopoda</taxon>
        <taxon>Diplostraca</taxon>
        <taxon>Cladocera</taxon>
        <taxon>Anomopoda</taxon>
        <taxon>Daphniidae</taxon>
        <taxon>Daphnia</taxon>
    </lineage>
</organism>
<evidence type="ECO:0000256" key="5">
    <source>
        <dbReference type="ARBA" id="ARBA00023015"/>
    </source>
</evidence>
<feature type="region of interest" description="Disordered" evidence="8">
    <location>
        <begin position="569"/>
        <end position="662"/>
    </location>
</feature>
<feature type="domain" description="C2H2-type" evidence="11">
    <location>
        <begin position="725"/>
        <end position="750"/>
    </location>
</feature>
<evidence type="ECO:0000256" key="9">
    <source>
        <dbReference type="SAM" id="SignalP"/>
    </source>
</evidence>
<sequence length="750" mass="83427">MKNNLTQLYLLGITLVVCWGRNVPTSISEAKAKVNCPSFLQDDPLVPCWTLGPNAKCYCFSRTKRLDWRRANEFCRGGGTTLLSLETYEEDMLISQHIKGTSSPELLNDYYWTSGRYSQEGNKRWEWAATEPFQPMTYTNWYPGSPSNNAPGSYAYVNYLFDNGIWFDMTNTTSILFICESIDGSTTTTERTTTESTTAESTTPDSTTESTTAESTTTESTTIERTTESTTTESTTTEKREFKFSWLPFTITSQRVVVQGRDFQQLWMQESTMMTDNNGSLIGDPLAPQAQPVQQAEQQATVHLELQLVQQQHENKPAIRMPYSAASSVRLVAGISPIQQQTNETTIPSTRAFVLPPTPSYSSSSSSNSSNNSNNANSFQAEEEDEPEHLAASLLRDHGVMDEEEEDEEDGSCCMAHPAMTPQQELEEMCAMYHLNNSQHNHNNKCNTLPLLANNETDFVDLDSLLDQTAERYAVDCGGGSKLLAESPTNPVLFSYLTTGVRCPNHLVPASPPPVPNRLKSNHNQMTPPASPEQQLKQLVCSRNSSTLCPVDLGLISIQQQQQQQQVQQQQQQQQSSSRVITPPSSPDLTDYLEASKSNSGGDSSCESGSAISFGNQNQHPALRGPLVSHAQPSDSAETEDVGGKTGRGSRGGRKSWGRKRLSTHACSHAGCNKTYTKSSHLKAHLRTHTGEKPYQCAWKDCGWKFARSDELTRHYRKHTGDRPFQCQMCERAFSRSDHLALHMKRHISV</sequence>
<feature type="domain" description="C-type lectin" evidence="10">
    <location>
        <begin position="53"/>
        <end position="180"/>
    </location>
</feature>
<gene>
    <name evidence="12" type="ORF">APZ42_030752</name>
</gene>
<dbReference type="OrthoDB" id="7962197at2759"/>
<dbReference type="CDD" id="cd00037">
    <property type="entry name" value="CLECT"/>
    <property type="match status" value="1"/>
</dbReference>
<dbReference type="PROSITE" id="PS50041">
    <property type="entry name" value="C_TYPE_LECTIN_2"/>
    <property type="match status" value="1"/>
</dbReference>
<evidence type="ECO:0000256" key="1">
    <source>
        <dbReference type="ARBA" id="ARBA00022723"/>
    </source>
</evidence>
<dbReference type="InterPro" id="IPR016187">
    <property type="entry name" value="CTDL_fold"/>
</dbReference>
<feature type="domain" description="C2H2-type" evidence="11">
    <location>
        <begin position="665"/>
        <end position="694"/>
    </location>
</feature>
<name>A0A164NAL2_9CRUS</name>
<keyword evidence="4" id="KW-0862">Zinc</keyword>
<feature type="compositionally biased region" description="Polar residues" evidence="8">
    <location>
        <begin position="522"/>
        <end position="536"/>
    </location>
</feature>
<dbReference type="SUPFAM" id="SSF57667">
    <property type="entry name" value="beta-beta-alpha zinc fingers"/>
    <property type="match status" value="2"/>
</dbReference>
<dbReference type="Pfam" id="PF00096">
    <property type="entry name" value="zf-C2H2"/>
    <property type="match status" value="3"/>
</dbReference>
<feature type="domain" description="C2H2-type" evidence="11">
    <location>
        <begin position="695"/>
        <end position="724"/>
    </location>
</feature>
<evidence type="ECO:0000313" key="12">
    <source>
        <dbReference type="EMBL" id="KZS05784.1"/>
    </source>
</evidence>
<dbReference type="PROSITE" id="PS50157">
    <property type="entry name" value="ZINC_FINGER_C2H2_2"/>
    <property type="match status" value="3"/>
</dbReference>
<protein>
    <submittedName>
        <fullName evidence="12">Krueppel factor 4/sw-like protein</fullName>
    </submittedName>
</protein>
<evidence type="ECO:0000256" key="7">
    <source>
        <dbReference type="PROSITE-ProRule" id="PRU00042"/>
    </source>
</evidence>
<keyword evidence="9" id="KW-0732">Signal</keyword>
<dbReference type="STRING" id="35525.A0A164NAL2"/>
<dbReference type="PROSITE" id="PS00028">
    <property type="entry name" value="ZINC_FINGER_C2H2_1"/>
    <property type="match status" value="3"/>
</dbReference>
<keyword evidence="3 7" id="KW-0863">Zinc-finger</keyword>
<dbReference type="PANTHER" id="PTHR23235">
    <property type="entry name" value="KRUEPPEL-LIKE TRANSCRIPTION FACTOR"/>
    <property type="match status" value="1"/>
</dbReference>
<evidence type="ECO:0000313" key="13">
    <source>
        <dbReference type="Proteomes" id="UP000076858"/>
    </source>
</evidence>
<proteinExistence type="predicted"/>
<dbReference type="Pfam" id="PF00059">
    <property type="entry name" value="Lectin_C"/>
    <property type="match status" value="1"/>
</dbReference>
<dbReference type="GO" id="GO:0000978">
    <property type="term" value="F:RNA polymerase II cis-regulatory region sequence-specific DNA binding"/>
    <property type="evidence" value="ECO:0007669"/>
    <property type="project" value="TreeGrafter"/>
</dbReference>
<evidence type="ECO:0000256" key="8">
    <source>
        <dbReference type="SAM" id="MobiDB-lite"/>
    </source>
</evidence>
<dbReference type="EMBL" id="LRGB01002860">
    <property type="protein sequence ID" value="KZS05784.1"/>
    <property type="molecule type" value="Genomic_DNA"/>
</dbReference>
<keyword evidence="13" id="KW-1185">Reference proteome</keyword>
<dbReference type="FunFam" id="3.30.160.60:FF:000032">
    <property type="entry name" value="Krueppel-like factor 4"/>
    <property type="match status" value="1"/>
</dbReference>
<evidence type="ECO:0000259" key="10">
    <source>
        <dbReference type="PROSITE" id="PS50041"/>
    </source>
</evidence>
<feature type="signal peptide" evidence="9">
    <location>
        <begin position="1"/>
        <end position="20"/>
    </location>
</feature>
<feature type="compositionally biased region" description="Basic residues" evidence="8">
    <location>
        <begin position="651"/>
        <end position="662"/>
    </location>
</feature>
<feature type="compositionally biased region" description="Polar residues" evidence="8">
    <location>
        <begin position="596"/>
        <end position="620"/>
    </location>
</feature>
<dbReference type="InterPro" id="IPR013087">
    <property type="entry name" value="Znf_C2H2_type"/>
</dbReference>
<feature type="chain" id="PRO_5007851985" evidence="9">
    <location>
        <begin position="21"/>
        <end position="750"/>
    </location>
</feature>
<accession>A0A164NAL2</accession>